<reference evidence="2" key="2">
    <citation type="submission" date="2018-04" db="EMBL/GenBank/DDBJ databases">
        <title>OnivRS2 (Oryza nivara Reference Sequence Version 2).</title>
        <authorList>
            <person name="Zhang J."/>
            <person name="Kudrna D."/>
            <person name="Lee S."/>
            <person name="Talag J."/>
            <person name="Rajasekar S."/>
            <person name="Welchert J."/>
            <person name="Hsing Y.-I."/>
            <person name="Wing R.A."/>
        </authorList>
    </citation>
    <scope>NUCLEOTIDE SEQUENCE [LARGE SCALE GENOMIC DNA]</scope>
    <source>
        <strain evidence="2">SL10</strain>
    </source>
</reference>
<dbReference type="Proteomes" id="UP000006591">
    <property type="component" value="Chromosome 9"/>
</dbReference>
<evidence type="ECO:0000313" key="2">
    <source>
        <dbReference type="EnsemblPlants" id="ONIVA09G18650.1"/>
    </source>
</evidence>
<keyword evidence="3" id="KW-1185">Reference proteome</keyword>
<dbReference type="AlphaFoldDB" id="A0A0E0IMU8"/>
<evidence type="ECO:0000313" key="3">
    <source>
        <dbReference type="Proteomes" id="UP000006591"/>
    </source>
</evidence>
<organism evidence="2">
    <name type="scientific">Oryza nivara</name>
    <name type="common">Indian wild rice</name>
    <name type="synonym">Oryza sativa f. spontanea</name>
    <dbReference type="NCBI Taxonomy" id="4536"/>
    <lineage>
        <taxon>Eukaryota</taxon>
        <taxon>Viridiplantae</taxon>
        <taxon>Streptophyta</taxon>
        <taxon>Embryophyta</taxon>
        <taxon>Tracheophyta</taxon>
        <taxon>Spermatophyta</taxon>
        <taxon>Magnoliopsida</taxon>
        <taxon>Liliopsida</taxon>
        <taxon>Poales</taxon>
        <taxon>Poaceae</taxon>
        <taxon>BOP clade</taxon>
        <taxon>Oryzoideae</taxon>
        <taxon>Oryzeae</taxon>
        <taxon>Oryzinae</taxon>
        <taxon>Oryza</taxon>
    </lineage>
</organism>
<proteinExistence type="predicted"/>
<dbReference type="EnsemblPlants" id="ONIVA09G18650.1">
    <property type="protein sequence ID" value="ONIVA09G18650.1"/>
    <property type="gene ID" value="ONIVA09G18650"/>
</dbReference>
<dbReference type="Gramene" id="ONIVA09G18650.1">
    <property type="protein sequence ID" value="ONIVA09G18650.1"/>
    <property type="gene ID" value="ONIVA09G18650"/>
</dbReference>
<accession>A0A0E0IMU8</accession>
<name>A0A0E0IMU8_ORYNI</name>
<evidence type="ECO:0000256" key="1">
    <source>
        <dbReference type="SAM" id="MobiDB-lite"/>
    </source>
</evidence>
<reference evidence="2" key="1">
    <citation type="submission" date="2015-04" db="UniProtKB">
        <authorList>
            <consortium name="EnsemblPlants"/>
        </authorList>
    </citation>
    <scope>IDENTIFICATION</scope>
    <source>
        <strain evidence="2">SL10</strain>
    </source>
</reference>
<dbReference type="HOGENOM" id="CLU_2337238_0_0_1"/>
<protein>
    <submittedName>
        <fullName evidence="2">Uncharacterized protein</fullName>
    </submittedName>
</protein>
<feature type="region of interest" description="Disordered" evidence="1">
    <location>
        <begin position="16"/>
        <end position="44"/>
    </location>
</feature>
<sequence length="98" mass="11296">MTREREPRELVNLSAGGATVTGAHSPAPLVTPTRRPPHNRAHLPQSRLCPKQVRPRHCYPSPLIGERMPRRMRTTSLLWSYTNVQRRHSIRRPPKHAK</sequence>
<dbReference type="OMA" id="RDCHTVK"/>